<name>A0A0D9WTZ1_9ORYZ</name>
<evidence type="ECO:0000313" key="7">
    <source>
        <dbReference type="EnsemblPlants" id="LPERR06G22480.1"/>
    </source>
</evidence>
<dbReference type="GO" id="GO:0000166">
    <property type="term" value="F:nucleotide binding"/>
    <property type="evidence" value="ECO:0007669"/>
    <property type="project" value="UniProtKB-KW"/>
</dbReference>
<reference evidence="7 8" key="1">
    <citation type="submission" date="2012-08" db="EMBL/GenBank/DDBJ databases">
        <title>Oryza genome evolution.</title>
        <authorList>
            <person name="Wing R.A."/>
        </authorList>
    </citation>
    <scope>NUCLEOTIDE SEQUENCE</scope>
</reference>
<evidence type="ECO:0000256" key="5">
    <source>
        <dbReference type="ARBA" id="ARBA00022821"/>
    </source>
</evidence>
<dbReference type="GO" id="GO:0006952">
    <property type="term" value="P:defense response"/>
    <property type="evidence" value="ECO:0007669"/>
    <property type="project" value="UniProtKB-KW"/>
</dbReference>
<evidence type="ECO:0000313" key="8">
    <source>
        <dbReference type="Proteomes" id="UP000032180"/>
    </source>
</evidence>
<dbReference type="Proteomes" id="UP000032180">
    <property type="component" value="Chromosome 6"/>
</dbReference>
<dbReference type="AlphaFoldDB" id="A0A0D9WTZ1"/>
<dbReference type="HOGENOM" id="CLU_167826_0_0_1"/>
<keyword evidence="8" id="KW-1185">Reference proteome</keyword>
<feature type="domain" description="Disease resistance N-terminal" evidence="6">
    <location>
        <begin position="10"/>
        <end position="82"/>
    </location>
</feature>
<dbReference type="Gene3D" id="1.20.5.4130">
    <property type="match status" value="1"/>
</dbReference>
<accession>A0A0D9WTZ1</accession>
<sequence>MESVALNAAQWVVGKALSPFVEAWAASSELGPNVGAIKMELLYAQGMLHNSRGRATSNPALQQLLLELRGLAYDAEDVLDELDGTYEAASIASSSTPATLPETSTRGAFLACAEVKGK</sequence>
<dbReference type="Gramene" id="LPERR06G22480.1">
    <property type="protein sequence ID" value="LPERR06G22480.1"/>
    <property type="gene ID" value="LPERR06G22480"/>
</dbReference>
<reference evidence="8" key="2">
    <citation type="submission" date="2013-12" db="EMBL/GenBank/DDBJ databases">
        <authorList>
            <person name="Yu Y."/>
            <person name="Lee S."/>
            <person name="de Baynast K."/>
            <person name="Wissotski M."/>
            <person name="Liu L."/>
            <person name="Talag J."/>
            <person name="Goicoechea J."/>
            <person name="Angelova A."/>
            <person name="Jetty R."/>
            <person name="Kudrna D."/>
            <person name="Golser W."/>
            <person name="Rivera L."/>
            <person name="Zhang J."/>
            <person name="Wing R."/>
        </authorList>
    </citation>
    <scope>NUCLEOTIDE SEQUENCE</scope>
</reference>
<evidence type="ECO:0000259" key="6">
    <source>
        <dbReference type="Pfam" id="PF18052"/>
    </source>
</evidence>
<evidence type="ECO:0000256" key="4">
    <source>
        <dbReference type="ARBA" id="ARBA00022741"/>
    </source>
</evidence>
<evidence type="ECO:0000256" key="2">
    <source>
        <dbReference type="ARBA" id="ARBA00022614"/>
    </source>
</evidence>
<keyword evidence="4" id="KW-0547">Nucleotide-binding</keyword>
<dbReference type="Pfam" id="PF18052">
    <property type="entry name" value="Rx_N"/>
    <property type="match status" value="1"/>
</dbReference>
<comment type="similarity">
    <text evidence="1">Belongs to the disease resistance NB-LRR family.</text>
</comment>
<reference evidence="7" key="3">
    <citation type="submission" date="2015-04" db="UniProtKB">
        <authorList>
            <consortium name="EnsemblPlants"/>
        </authorList>
    </citation>
    <scope>IDENTIFICATION</scope>
</reference>
<protein>
    <recommendedName>
        <fullName evidence="6">Disease resistance N-terminal domain-containing protein</fullName>
    </recommendedName>
</protein>
<keyword evidence="5" id="KW-0611">Plant defense</keyword>
<organism evidence="7 8">
    <name type="scientific">Leersia perrieri</name>
    <dbReference type="NCBI Taxonomy" id="77586"/>
    <lineage>
        <taxon>Eukaryota</taxon>
        <taxon>Viridiplantae</taxon>
        <taxon>Streptophyta</taxon>
        <taxon>Embryophyta</taxon>
        <taxon>Tracheophyta</taxon>
        <taxon>Spermatophyta</taxon>
        <taxon>Magnoliopsida</taxon>
        <taxon>Liliopsida</taxon>
        <taxon>Poales</taxon>
        <taxon>Poaceae</taxon>
        <taxon>BOP clade</taxon>
        <taxon>Oryzoideae</taxon>
        <taxon>Oryzeae</taxon>
        <taxon>Oryzinae</taxon>
        <taxon>Leersia</taxon>
    </lineage>
</organism>
<evidence type="ECO:0000256" key="1">
    <source>
        <dbReference type="ARBA" id="ARBA00008894"/>
    </source>
</evidence>
<proteinExistence type="inferred from homology"/>
<evidence type="ECO:0000256" key="3">
    <source>
        <dbReference type="ARBA" id="ARBA00022737"/>
    </source>
</evidence>
<keyword evidence="2" id="KW-0433">Leucine-rich repeat</keyword>
<dbReference type="InterPro" id="IPR041118">
    <property type="entry name" value="Rx_N"/>
</dbReference>
<dbReference type="EnsemblPlants" id="LPERR06G22480.1">
    <property type="protein sequence ID" value="LPERR06G22480.1"/>
    <property type="gene ID" value="LPERR06G22480"/>
</dbReference>
<keyword evidence="3" id="KW-0677">Repeat</keyword>